<reference evidence="8" key="3">
    <citation type="submission" date="2025-04" db="UniProtKB">
        <authorList>
            <consortium name="RefSeq"/>
        </authorList>
    </citation>
    <scope>IDENTIFICATION</scope>
    <source>
        <strain evidence="8">CBS 304.34</strain>
    </source>
</reference>
<evidence type="ECO:0000256" key="1">
    <source>
        <dbReference type="ARBA" id="ARBA00022737"/>
    </source>
</evidence>
<dbReference type="InterPro" id="IPR036770">
    <property type="entry name" value="Ankyrin_rpt-contain_sf"/>
</dbReference>
<gene>
    <name evidence="6 8" type="ORF">BDZ99DRAFT_546655</name>
</gene>
<dbReference type="RefSeq" id="XP_033570456.1">
    <property type="nucleotide sequence ID" value="XM_033726883.1"/>
</dbReference>
<evidence type="ECO:0000256" key="2">
    <source>
        <dbReference type="ARBA" id="ARBA00023043"/>
    </source>
</evidence>
<keyword evidence="4" id="KW-0175">Coiled coil</keyword>
<evidence type="ECO:0000313" key="6">
    <source>
        <dbReference type="EMBL" id="KAF2803492.1"/>
    </source>
</evidence>
<proteinExistence type="predicted"/>
<name>A0A6A6Y3Y7_9PEZI</name>
<dbReference type="SUPFAM" id="SSF48403">
    <property type="entry name" value="Ankyrin repeat"/>
    <property type="match status" value="2"/>
</dbReference>
<dbReference type="SMART" id="SM00248">
    <property type="entry name" value="ANK"/>
    <property type="match status" value="12"/>
</dbReference>
<keyword evidence="1" id="KW-0677">Repeat</keyword>
<dbReference type="GeneID" id="54467776"/>
<dbReference type="EMBL" id="MU003717">
    <property type="protein sequence ID" value="KAF2803492.1"/>
    <property type="molecule type" value="Genomic_DNA"/>
</dbReference>
<dbReference type="SUPFAM" id="SSF140860">
    <property type="entry name" value="Pseudo ankyrin repeat-like"/>
    <property type="match status" value="1"/>
</dbReference>
<evidence type="ECO:0000256" key="4">
    <source>
        <dbReference type="SAM" id="Coils"/>
    </source>
</evidence>
<evidence type="ECO:0000256" key="5">
    <source>
        <dbReference type="SAM" id="MobiDB-lite"/>
    </source>
</evidence>
<reference evidence="8" key="2">
    <citation type="submission" date="2020-04" db="EMBL/GenBank/DDBJ databases">
        <authorList>
            <consortium name="NCBI Genome Project"/>
        </authorList>
    </citation>
    <scope>NUCLEOTIDE SEQUENCE</scope>
    <source>
        <strain evidence="8">CBS 304.34</strain>
    </source>
</reference>
<dbReference type="InterPro" id="IPR002110">
    <property type="entry name" value="Ankyrin_rpt"/>
</dbReference>
<evidence type="ECO:0000313" key="8">
    <source>
        <dbReference type="RefSeq" id="XP_033570456.1"/>
    </source>
</evidence>
<organism evidence="6">
    <name type="scientific">Mytilinidion resinicola</name>
    <dbReference type="NCBI Taxonomy" id="574789"/>
    <lineage>
        <taxon>Eukaryota</taxon>
        <taxon>Fungi</taxon>
        <taxon>Dikarya</taxon>
        <taxon>Ascomycota</taxon>
        <taxon>Pezizomycotina</taxon>
        <taxon>Dothideomycetes</taxon>
        <taxon>Pleosporomycetidae</taxon>
        <taxon>Mytilinidiales</taxon>
        <taxon>Mytilinidiaceae</taxon>
        <taxon>Mytilinidion</taxon>
    </lineage>
</organism>
<reference evidence="6 8" key="1">
    <citation type="journal article" date="2020" name="Stud. Mycol.">
        <title>101 Dothideomycetes genomes: a test case for predicting lifestyles and emergence of pathogens.</title>
        <authorList>
            <person name="Haridas S."/>
            <person name="Albert R."/>
            <person name="Binder M."/>
            <person name="Bloem J."/>
            <person name="Labutti K."/>
            <person name="Salamov A."/>
            <person name="Andreopoulos B."/>
            <person name="Baker S."/>
            <person name="Barry K."/>
            <person name="Bills G."/>
            <person name="Bluhm B."/>
            <person name="Cannon C."/>
            <person name="Castanera R."/>
            <person name="Culley D."/>
            <person name="Daum C."/>
            <person name="Ezra D."/>
            <person name="Gonzalez J."/>
            <person name="Henrissat B."/>
            <person name="Kuo A."/>
            <person name="Liang C."/>
            <person name="Lipzen A."/>
            <person name="Lutzoni F."/>
            <person name="Magnuson J."/>
            <person name="Mondo S."/>
            <person name="Nolan M."/>
            <person name="Ohm R."/>
            <person name="Pangilinan J."/>
            <person name="Park H.-J."/>
            <person name="Ramirez L."/>
            <person name="Alfaro M."/>
            <person name="Sun H."/>
            <person name="Tritt A."/>
            <person name="Yoshinaga Y."/>
            <person name="Zwiers L.-H."/>
            <person name="Turgeon B."/>
            <person name="Goodwin S."/>
            <person name="Spatafora J."/>
            <person name="Crous P."/>
            <person name="Grigoriev I."/>
        </authorList>
    </citation>
    <scope>NUCLEOTIDE SEQUENCE</scope>
    <source>
        <strain evidence="6 8">CBS 304.34</strain>
    </source>
</reference>
<keyword evidence="2 3" id="KW-0040">ANK repeat</keyword>
<feature type="repeat" description="ANK" evidence="3">
    <location>
        <begin position="956"/>
        <end position="988"/>
    </location>
</feature>
<dbReference type="Pfam" id="PF00023">
    <property type="entry name" value="Ank"/>
    <property type="match status" value="1"/>
</dbReference>
<dbReference type="Proteomes" id="UP000504636">
    <property type="component" value="Unplaced"/>
</dbReference>
<dbReference type="Pfam" id="PF12796">
    <property type="entry name" value="Ank_2"/>
    <property type="match status" value="1"/>
</dbReference>
<keyword evidence="7" id="KW-1185">Reference proteome</keyword>
<feature type="region of interest" description="Disordered" evidence="5">
    <location>
        <begin position="1"/>
        <end position="44"/>
    </location>
</feature>
<dbReference type="Gene3D" id="1.25.40.20">
    <property type="entry name" value="Ankyrin repeat-containing domain"/>
    <property type="match status" value="4"/>
</dbReference>
<dbReference type="OrthoDB" id="3182339at2759"/>
<evidence type="ECO:0000313" key="7">
    <source>
        <dbReference type="Proteomes" id="UP000504636"/>
    </source>
</evidence>
<dbReference type="PANTHER" id="PTHR24126:SF14">
    <property type="entry name" value="ANK_REP_REGION DOMAIN-CONTAINING PROTEIN"/>
    <property type="match status" value="1"/>
</dbReference>
<feature type="coiled-coil region" evidence="4">
    <location>
        <begin position="1198"/>
        <end position="1284"/>
    </location>
</feature>
<dbReference type="PROSITE" id="PS50088">
    <property type="entry name" value="ANK_REPEAT"/>
    <property type="match status" value="1"/>
</dbReference>
<protein>
    <submittedName>
        <fullName evidence="6 8">Ankyrin</fullName>
    </submittedName>
</protein>
<accession>A0A6A6Y3Y7</accession>
<sequence length="1364" mass="149941">MDAMSTRTSVAELARRAGISPPVSRQPCLSAPSKPPPRVTDEDRTQARNLLSEQRMRKPGYVQPDKQLKRIFRSSRVNERLGDPTHWVFSQEELDEALLGVINEHQRPSLVQALLDLGASVNIVEASKDKTKKKNDTLTRRSTVLQRAISKRGVESVSLLASSGADRRTLNDGLKVALAEKDLSCIEELLRHGADINQHNDGFTQAVASADLALLHLLLRAPQPPNPDLVSRSLHLAAQFQSIPTVCLLIAYGADPNHHDASAFKQALSTRNYHLAVAIASSPIAITPHALQGTFDIVLRNPDQAVLEDFIELLLACGLPSTTEGISQLLVCAAKSNRITFARKLVKNGVSPDYNGAESLKRAISDCNWLIVDILLSSTISRTNASDAVVSISTRIGRQERLSIIDKLAQRGATGIPLGEFLIVAVEEDDLELLSLLVRLGAPLNNRSNRALLSVIAMRDLRKLRLLLRLEAPPAALSQLFPLLRQGYTRSERLDASRLLLEAGAKGHEVDQALIDAVADTTPSRDFALIEILRSKADVDCEEGMSLVLAIQQKDLPVIRSLCNAGPSVFTVSKVLPLAFGVNGLTELTASEVLRIVDLLLPLKPSSESVAQAVTIAVSGGFKNIDIITRLVGNDAAMGSFAFRAALRLTRLEDKLRILSALLPGFIPPEETGRALVMETETAVHSNILTLVQLLLHNGAPVDFNEGEALRIAAVSTSVELLDILLGTGKRSQTSSVTKAFRALMHDNNSQKNRDSIKVAELLLKNGVDQPAIDSALRSTLDELSWGSSSGQMVDLLLDHHANVNTADGTCFTFAARTKALDLFAKLLAHNPDYRVIIPSLLGSGLDEPSLVAALKICFDNGCPPALLDLCGRGRDPPLVVAMRDYPRSKSLVSLLLALGCTPDIAAKHVLDHDIGEEAVSALLWALDQPQKKISTSVIQALLEAGASPLRRSPRSDISPLTLAAREARPEIVADLLARGAEPSFRDNSNRSVLFYASSKPVTSIVKSLCEAKALRDDGSLHEAACSLQLSNASLLLEHDHKPNFPSRLHGGRSALGQLCLGVEVTNSDQRTKLRQMIRLLLDAGANAKFRARDKKSVVILALDNPHHAVEVTDALLETEVWEDLNDDKHLYHDDAGYCYSPLKYAELMPRPGRDPQKRELMEVLIDKACVPKFYAEEGEQPAGAVGLPAHLARIAARRTEQRTAMQLEREADEHSRRLAETKHLDDLRRAKERELAAQAALQNTHAVQARLEAAKHDSELRRIREAERVKRDQRQEAANQQLQIEEREGIATYQREQRFIEQRRKELDYRNSAEQRALLEKEKVFERNVQRQKALIDRNDQSAKLHAKLQQEKPNQLYLEQPD</sequence>
<evidence type="ECO:0000256" key="3">
    <source>
        <dbReference type="PROSITE-ProRule" id="PRU00023"/>
    </source>
</evidence>
<dbReference type="PANTHER" id="PTHR24126">
    <property type="entry name" value="ANKYRIN REPEAT, PH AND SEC7 DOMAIN CONTAINING PROTEIN SECG-RELATED"/>
    <property type="match status" value="1"/>
</dbReference>